<protein>
    <submittedName>
        <fullName evidence="1">Uncharacterized protein</fullName>
    </submittedName>
</protein>
<reference evidence="1 2" key="1">
    <citation type="submission" date="2017-11" db="EMBL/GenBank/DDBJ databases">
        <title>De-novo sequencing of pomegranate (Punica granatum L.) genome.</title>
        <authorList>
            <person name="Akparov Z."/>
            <person name="Amiraslanov A."/>
            <person name="Hajiyeva S."/>
            <person name="Abbasov M."/>
            <person name="Kaur K."/>
            <person name="Hamwieh A."/>
            <person name="Solovyev V."/>
            <person name="Salamov A."/>
            <person name="Braich B."/>
            <person name="Kosarev P."/>
            <person name="Mahmoud A."/>
            <person name="Hajiyev E."/>
            <person name="Babayeva S."/>
            <person name="Izzatullayeva V."/>
            <person name="Mammadov A."/>
            <person name="Mammadov A."/>
            <person name="Sharifova S."/>
            <person name="Ojaghi J."/>
            <person name="Eynullazada K."/>
            <person name="Bayramov B."/>
            <person name="Abdulazimova A."/>
            <person name="Shahmuradov I."/>
        </authorList>
    </citation>
    <scope>NUCLEOTIDE SEQUENCE [LARGE SCALE GENOMIC DNA]</scope>
    <source>
        <strain evidence="2">cv. AG2017</strain>
        <tissue evidence="1">Leaf</tissue>
    </source>
</reference>
<dbReference type="Proteomes" id="UP000233551">
    <property type="component" value="Unassembled WGS sequence"/>
</dbReference>
<keyword evidence="2" id="KW-1185">Reference proteome</keyword>
<proteinExistence type="predicted"/>
<evidence type="ECO:0000313" key="1">
    <source>
        <dbReference type="EMBL" id="PKI38664.1"/>
    </source>
</evidence>
<accession>A0A2I0I3V2</accession>
<dbReference type="AlphaFoldDB" id="A0A2I0I3V2"/>
<evidence type="ECO:0000313" key="2">
    <source>
        <dbReference type="Proteomes" id="UP000233551"/>
    </source>
</evidence>
<organism evidence="1 2">
    <name type="scientific">Punica granatum</name>
    <name type="common">Pomegranate</name>
    <dbReference type="NCBI Taxonomy" id="22663"/>
    <lineage>
        <taxon>Eukaryota</taxon>
        <taxon>Viridiplantae</taxon>
        <taxon>Streptophyta</taxon>
        <taxon>Embryophyta</taxon>
        <taxon>Tracheophyta</taxon>
        <taxon>Spermatophyta</taxon>
        <taxon>Magnoliopsida</taxon>
        <taxon>eudicotyledons</taxon>
        <taxon>Gunneridae</taxon>
        <taxon>Pentapetalae</taxon>
        <taxon>rosids</taxon>
        <taxon>malvids</taxon>
        <taxon>Myrtales</taxon>
        <taxon>Lythraceae</taxon>
        <taxon>Punica</taxon>
    </lineage>
</organism>
<gene>
    <name evidence="1" type="ORF">CRG98_040950</name>
</gene>
<name>A0A2I0I3V2_PUNGR</name>
<sequence>MESKATSKSITAKVVTKLAARRASGWLNLYNHTKIVISRRGKVGLSSAHRMLSCSKNWLAAKFYSFARFESELHISLHKTWIEFKHPVTTPRYIHHSQLRGNLFKDLLPLFILVMDGIYIMTEPWLRGSEHIEHRLHLTMAILRDLEELHLMHDEAKAKRRYVNSATSTVVCTAAVLSTKSTLRVPSFRSQPLKPRSIASLCYVDNEAYSLEIIFSVAHSPWLQSWACKAALVRCSARVYMTRRLECKRNVRLEQAPVMSDVGTSK</sequence>
<comment type="caution">
    <text evidence="1">The sequence shown here is derived from an EMBL/GenBank/DDBJ whole genome shotgun (WGS) entry which is preliminary data.</text>
</comment>
<dbReference type="EMBL" id="PGOL01004043">
    <property type="protein sequence ID" value="PKI38664.1"/>
    <property type="molecule type" value="Genomic_DNA"/>
</dbReference>